<feature type="compositionally biased region" description="Low complexity" evidence="1">
    <location>
        <begin position="122"/>
        <end position="132"/>
    </location>
</feature>
<dbReference type="EMBL" id="FXTJ01000001">
    <property type="protein sequence ID" value="SMO45347.1"/>
    <property type="molecule type" value="Genomic_DNA"/>
</dbReference>
<organism evidence="2 3">
    <name type="scientific">Geodermatophilus aquaeductus</name>
    <dbReference type="NCBI Taxonomy" id="1564161"/>
    <lineage>
        <taxon>Bacteria</taxon>
        <taxon>Bacillati</taxon>
        <taxon>Actinomycetota</taxon>
        <taxon>Actinomycetes</taxon>
        <taxon>Geodermatophilales</taxon>
        <taxon>Geodermatophilaceae</taxon>
        <taxon>Geodermatophilus</taxon>
    </lineage>
</organism>
<sequence>MDRTLRIAVATCAAAPDLDEDGPLLLDALAATGVEATAAVWDDPDVDWARFDGVLVRSTWDHPLRRDAFLSWARGCRATVNAAEVLAWNTDKRYLQGTCRGPGCPRSRRCSSPRVGRRRRCPTSATSSSSPP</sequence>
<dbReference type="PANTHER" id="PTHR39217">
    <property type="match status" value="1"/>
</dbReference>
<protein>
    <submittedName>
        <fullName evidence="2">Uncharacterized protein</fullName>
    </submittedName>
</protein>
<dbReference type="AlphaFoldDB" id="A0A521BE29"/>
<evidence type="ECO:0000256" key="1">
    <source>
        <dbReference type="SAM" id="MobiDB-lite"/>
    </source>
</evidence>
<dbReference type="PANTHER" id="PTHR39217:SF1">
    <property type="entry name" value="GLUTATHIONE SYNTHETASE"/>
    <property type="match status" value="1"/>
</dbReference>
<accession>A0A521BE29</accession>
<reference evidence="2 3" key="1">
    <citation type="submission" date="2017-05" db="EMBL/GenBank/DDBJ databases">
        <authorList>
            <person name="Varghese N."/>
            <person name="Submissions S."/>
        </authorList>
    </citation>
    <scope>NUCLEOTIDE SEQUENCE [LARGE SCALE GENOMIC DNA]</scope>
    <source>
        <strain evidence="2 3">DSM 46834</strain>
    </source>
</reference>
<feature type="compositionally biased region" description="Basic residues" evidence="1">
    <location>
        <begin position="106"/>
        <end position="121"/>
    </location>
</feature>
<evidence type="ECO:0000313" key="2">
    <source>
        <dbReference type="EMBL" id="SMO45347.1"/>
    </source>
</evidence>
<dbReference type="InterPro" id="IPR053191">
    <property type="entry name" value="DcsG_Biosynth_Enzyme"/>
</dbReference>
<keyword evidence="3" id="KW-1185">Reference proteome</keyword>
<gene>
    <name evidence="2" type="ORF">SAMN06273567_101690</name>
</gene>
<evidence type="ECO:0000313" key="3">
    <source>
        <dbReference type="Proteomes" id="UP000317484"/>
    </source>
</evidence>
<dbReference type="Proteomes" id="UP000317484">
    <property type="component" value="Unassembled WGS sequence"/>
</dbReference>
<proteinExistence type="predicted"/>
<feature type="region of interest" description="Disordered" evidence="1">
    <location>
        <begin position="102"/>
        <end position="132"/>
    </location>
</feature>
<dbReference type="RefSeq" id="WP_185938132.1">
    <property type="nucleotide sequence ID" value="NZ_FXTJ01000001.1"/>
</dbReference>
<name>A0A521BE29_9ACTN</name>